<protein>
    <submittedName>
        <fullName evidence="3">PPOX class F420-dependent oxidoreductase</fullName>
    </submittedName>
</protein>
<dbReference type="PANTHER" id="PTHR35176">
    <property type="entry name" value="HEME OXYGENASE HI_0854-RELATED"/>
    <property type="match status" value="1"/>
</dbReference>
<evidence type="ECO:0000259" key="2">
    <source>
        <dbReference type="Pfam" id="PF01243"/>
    </source>
</evidence>
<dbReference type="InterPro" id="IPR012349">
    <property type="entry name" value="Split_barrel_FMN-bd"/>
</dbReference>
<dbReference type="InterPro" id="IPR019920">
    <property type="entry name" value="F420-binding_dom_put"/>
</dbReference>
<accession>A0ABU8GGE8</accession>
<dbReference type="InterPro" id="IPR011576">
    <property type="entry name" value="Pyridox_Oxase_N"/>
</dbReference>
<dbReference type="RefSeq" id="WP_336541656.1">
    <property type="nucleotide sequence ID" value="NZ_JBBAYL010000007.1"/>
</dbReference>
<dbReference type="PANTHER" id="PTHR35176:SF1">
    <property type="entry name" value="F420H(2)-DEPENDENT BILIVERDIN REDUCTASE"/>
    <property type="match status" value="1"/>
</dbReference>
<sequence length="141" mass="15564">MHTMPTEEWHAFVTRSTATGRFATVGADGLPNISPVWYVFDGQDFLFTTGGRTAKARNLRRAPQASMCVAEDTPPFAYVEVRGDVTLSDDPTELYDVAYRAGARYMGQDRAEEFGRRNGVPGELVVRLRPTKVISFGGVTD</sequence>
<dbReference type="Pfam" id="PF01243">
    <property type="entry name" value="PNPOx_N"/>
    <property type="match status" value="1"/>
</dbReference>
<keyword evidence="1" id="KW-0560">Oxidoreductase</keyword>
<dbReference type="Gene3D" id="2.30.110.10">
    <property type="entry name" value="Electron Transport, Fmn-binding Protein, Chain A"/>
    <property type="match status" value="1"/>
</dbReference>
<evidence type="ECO:0000313" key="3">
    <source>
        <dbReference type="EMBL" id="MEI5612273.1"/>
    </source>
</evidence>
<feature type="domain" description="Pyridoxamine 5'-phosphate oxidase N-terminal" evidence="2">
    <location>
        <begin position="6"/>
        <end position="133"/>
    </location>
</feature>
<dbReference type="InterPro" id="IPR052019">
    <property type="entry name" value="F420H2_bilvrd_red/Heme_oxyg"/>
</dbReference>
<proteinExistence type="predicted"/>
<dbReference type="NCBIfam" id="TIGR03618">
    <property type="entry name" value="Rv1155_F420"/>
    <property type="match status" value="1"/>
</dbReference>
<reference evidence="3 4" key="1">
    <citation type="submission" date="2024-03" db="EMBL/GenBank/DDBJ databases">
        <title>First Report of Pectobacterium brasiliscabiei causing potato scab in china.</title>
        <authorList>
            <person name="Handique U."/>
        </authorList>
    </citation>
    <scope>NUCLEOTIDE SEQUENCE [LARGE SCALE GENOMIC DNA]</scope>
    <source>
        <strain evidence="3 4">ZRIMU1503</strain>
    </source>
</reference>
<dbReference type="Proteomes" id="UP001365781">
    <property type="component" value="Unassembled WGS sequence"/>
</dbReference>
<keyword evidence="4" id="KW-1185">Reference proteome</keyword>
<dbReference type="EMBL" id="JBBAYM010000016">
    <property type="protein sequence ID" value="MEI5612273.1"/>
    <property type="molecule type" value="Genomic_DNA"/>
</dbReference>
<organism evidence="3 4">
    <name type="scientific">Streptomyces brasiliscabiei</name>
    <dbReference type="NCBI Taxonomy" id="2736302"/>
    <lineage>
        <taxon>Bacteria</taxon>
        <taxon>Bacillati</taxon>
        <taxon>Actinomycetota</taxon>
        <taxon>Actinomycetes</taxon>
        <taxon>Kitasatosporales</taxon>
        <taxon>Streptomycetaceae</taxon>
        <taxon>Streptomyces</taxon>
    </lineage>
</organism>
<evidence type="ECO:0000256" key="1">
    <source>
        <dbReference type="ARBA" id="ARBA00023002"/>
    </source>
</evidence>
<dbReference type="SUPFAM" id="SSF50475">
    <property type="entry name" value="FMN-binding split barrel"/>
    <property type="match status" value="1"/>
</dbReference>
<name>A0ABU8GGE8_9ACTN</name>
<gene>
    <name evidence="3" type="ORF">WB403_24245</name>
</gene>
<evidence type="ECO:0000313" key="4">
    <source>
        <dbReference type="Proteomes" id="UP001365781"/>
    </source>
</evidence>
<comment type="caution">
    <text evidence="3">The sequence shown here is derived from an EMBL/GenBank/DDBJ whole genome shotgun (WGS) entry which is preliminary data.</text>
</comment>